<feature type="region of interest" description="Disordered" evidence="1">
    <location>
        <begin position="1"/>
        <end position="97"/>
    </location>
</feature>
<keyword evidence="3" id="KW-1185">Reference proteome</keyword>
<feature type="compositionally biased region" description="Basic and acidic residues" evidence="1">
    <location>
        <begin position="124"/>
        <end position="168"/>
    </location>
</feature>
<reference evidence="2" key="1">
    <citation type="submission" date="2020-05" db="EMBL/GenBank/DDBJ databases">
        <title>Mycena genomes resolve the evolution of fungal bioluminescence.</title>
        <authorList>
            <person name="Tsai I.J."/>
        </authorList>
    </citation>
    <scope>NUCLEOTIDE SEQUENCE</scope>
    <source>
        <strain evidence="2">110903Hualien_Pintung</strain>
    </source>
</reference>
<feature type="region of interest" description="Disordered" evidence="1">
    <location>
        <begin position="385"/>
        <end position="415"/>
    </location>
</feature>
<gene>
    <name evidence="2" type="ORF">HMN09_00628500</name>
</gene>
<dbReference type="EMBL" id="JACAZE010000007">
    <property type="protein sequence ID" value="KAF7310854.1"/>
    <property type="molecule type" value="Genomic_DNA"/>
</dbReference>
<name>A0A8H6WFU4_MYCCL</name>
<feature type="region of interest" description="Disordered" evidence="1">
    <location>
        <begin position="738"/>
        <end position="762"/>
    </location>
</feature>
<evidence type="ECO:0000313" key="3">
    <source>
        <dbReference type="Proteomes" id="UP000613580"/>
    </source>
</evidence>
<dbReference type="AlphaFoldDB" id="A0A8H6WFU4"/>
<evidence type="ECO:0000256" key="1">
    <source>
        <dbReference type="SAM" id="MobiDB-lite"/>
    </source>
</evidence>
<feature type="compositionally biased region" description="Polar residues" evidence="1">
    <location>
        <begin position="62"/>
        <end position="72"/>
    </location>
</feature>
<protein>
    <submittedName>
        <fullName evidence="2">Uncharacterized protein</fullName>
    </submittedName>
</protein>
<feature type="compositionally biased region" description="Polar residues" evidence="1">
    <location>
        <begin position="258"/>
        <end position="269"/>
    </location>
</feature>
<feature type="compositionally biased region" description="Basic and acidic residues" evidence="1">
    <location>
        <begin position="284"/>
        <end position="301"/>
    </location>
</feature>
<feature type="compositionally biased region" description="Polar residues" evidence="1">
    <location>
        <begin position="215"/>
        <end position="228"/>
    </location>
</feature>
<dbReference type="Proteomes" id="UP000613580">
    <property type="component" value="Unassembled WGS sequence"/>
</dbReference>
<comment type="caution">
    <text evidence="2">The sequence shown here is derived from an EMBL/GenBank/DDBJ whole genome shotgun (WGS) entry which is preliminary data.</text>
</comment>
<feature type="compositionally biased region" description="Acidic residues" evidence="1">
    <location>
        <begin position="588"/>
        <end position="605"/>
    </location>
</feature>
<feature type="compositionally biased region" description="Basic and acidic residues" evidence="1">
    <location>
        <begin position="246"/>
        <end position="257"/>
    </location>
</feature>
<feature type="compositionally biased region" description="Polar residues" evidence="1">
    <location>
        <begin position="738"/>
        <end position="756"/>
    </location>
</feature>
<accession>A0A8H6WFU4</accession>
<evidence type="ECO:0000313" key="2">
    <source>
        <dbReference type="EMBL" id="KAF7310854.1"/>
    </source>
</evidence>
<proteinExistence type="predicted"/>
<sequence>MPTRTNLAFLPLTTMASPQRTRKPAATPGAIREMSPSPNHSKPRTLKATSMPQVPSVMAIFGSNSPPNTRQLPSPPEAQPTRQMTPPPHHPRPVTHQPLPEFLTKLDEKWQMTEELMADIERADQAAHSQRDAEPSPKVDPAVERVRATERVSPKTVERRSTLRESPKARPPISPTTTSFGAPRQSDEYMQYEHATARRAISADARTLLLAVGTHGQTPPLQAMSVNPRTPDRSLPVQEEQEDEVDASRHYDARRSQELLTSPTPSSDLNPDGIDASRSRAGHRRDDYDQSPRTHEEDAAHTPRSPSSTLPPDQPLDPEQYSRYNNATIRARTRNGSTDQLGLQSFDPAMFADRPPQYVNEYPPSQTVYMHPEEVQQYMDHPTMQSYFGSPRPNAPIPPTPHSQTAAPSPSPLRHSATYQEATYSPVAPSGSPYPYPFNHVLRRNNSYPYTPRQAAHDPAHPANIQEQLARQWQVYAQNLAGGNVTDSTAFSPASTPFQGYNPWAFLHANRTLGTANVGPPRVGTDLRSMQSSPSHEPVPAHIPASVGMRKKDKNDDLGDRPGLPRRTSLRKPPPRVDSTQPRSTPEPDQDEESSGEETAGELEDTTPQQRFATSGLTNWANIPIYDPTSDADWVDDDEDGDGEDLLELEFHPTYVANVDKRRRRWESRWEAVVQAFNALDRQTDATLVLLANPSHTNQMYSLTSRSIKRNPSFVQSPAMKDLRVGFRHIAAQRRATRSQQSSLADRFMSSSNVSGEGSDASMREDDLKRALGTALGSLSTLKGIYEQREARWVEEMRRIRDDRERVELLLKQVLGEEMYHS</sequence>
<feature type="region of interest" description="Disordered" evidence="1">
    <location>
        <begin position="124"/>
        <end position="193"/>
    </location>
</feature>
<organism evidence="2 3">
    <name type="scientific">Mycena chlorophos</name>
    <name type="common">Agaric fungus</name>
    <name type="synonym">Agaricus chlorophos</name>
    <dbReference type="NCBI Taxonomy" id="658473"/>
    <lineage>
        <taxon>Eukaryota</taxon>
        <taxon>Fungi</taxon>
        <taxon>Dikarya</taxon>
        <taxon>Basidiomycota</taxon>
        <taxon>Agaricomycotina</taxon>
        <taxon>Agaricomycetes</taxon>
        <taxon>Agaricomycetidae</taxon>
        <taxon>Agaricales</taxon>
        <taxon>Marasmiineae</taxon>
        <taxon>Mycenaceae</taxon>
        <taxon>Mycena</taxon>
    </lineage>
</organism>
<dbReference type="OrthoDB" id="3243310at2759"/>
<feature type="region of interest" description="Disordered" evidence="1">
    <location>
        <begin position="215"/>
        <end position="320"/>
    </location>
</feature>
<feature type="region of interest" description="Disordered" evidence="1">
    <location>
        <begin position="515"/>
        <end position="608"/>
    </location>
</feature>